<accession>M4QP71</accession>
<sequence>MIYFAIMSLTGDRERMGFSSLAIYPSHDLAQAKIENSIWQRVYPVKVEETPLGEKIAYTLDGEIWMTVGEVVS</sequence>
<evidence type="ECO:0000313" key="1">
    <source>
        <dbReference type="EMBL" id="AGH31440.1"/>
    </source>
</evidence>
<dbReference type="KEGG" id="vg:15011472"/>
<reference evidence="1 2" key="1">
    <citation type="submission" date="2010-10" db="EMBL/GenBank/DDBJ databases">
        <title>The Genome Sequence of Loktanella phage pCB2051-A.</title>
        <authorList>
            <consortium name="The Broad Institute Genome Sequencing Platform"/>
            <person name="Henn M.R."/>
            <person name="Buchan A."/>
            <person name="Levin J."/>
            <person name="Malboeuf C."/>
            <person name="Casali M."/>
            <person name="Russ C."/>
            <person name="Lennon N."/>
            <person name="Chapman S.B."/>
            <person name="Erlich R."/>
            <person name="Young S.K."/>
            <person name="Yandava C."/>
            <person name="Zeng Q."/>
            <person name="Alvarado L."/>
            <person name="Anderson S."/>
            <person name="Berlin A."/>
            <person name="Chen Z."/>
            <person name="Freedman E."/>
            <person name="Gellesch M."/>
            <person name="Goldberg J."/>
            <person name="Green L."/>
            <person name="Griggs A."/>
            <person name="Gujja S."/>
            <person name="Heilman E.R."/>
            <person name="Heiman D."/>
            <person name="Hollinger A."/>
            <person name="Howarth C."/>
            <person name="Larson L."/>
            <person name="Mehta T."/>
            <person name="Pearson M."/>
            <person name="Roberts A."/>
            <person name="Ryan E."/>
            <person name="Saif S."/>
            <person name="Shea T."/>
            <person name="Shenoy N."/>
            <person name="Sisk P."/>
            <person name="Stolte C."/>
            <person name="Sykes S."/>
            <person name="White J."/>
            <person name="Haas B."/>
            <person name="Nusbaum C."/>
            <person name="Birren B."/>
        </authorList>
    </citation>
    <scope>NUCLEOTIDE SEQUENCE [LARGE SCALE GENOMIC DNA]</scope>
    <source>
        <strain evidence="2">pCB2051-A</strain>
    </source>
</reference>
<dbReference type="GeneID" id="15011472"/>
<dbReference type="EMBL" id="HQ632859">
    <property type="protein sequence ID" value="AGH31440.1"/>
    <property type="molecule type" value="Genomic_DNA"/>
</dbReference>
<name>M4QP71_9CAUD</name>
<evidence type="ECO:0000313" key="2">
    <source>
        <dbReference type="Proteomes" id="UP000201389"/>
    </source>
</evidence>
<dbReference type="Proteomes" id="UP000201389">
    <property type="component" value="Segment"/>
</dbReference>
<organism evidence="1 2">
    <name type="scientific">Loktanella phage pCB2051-A</name>
    <dbReference type="NCBI Taxonomy" id="754044"/>
    <lineage>
        <taxon>Viruses</taxon>
        <taxon>Duplodnaviria</taxon>
        <taxon>Heunggongvirae</taxon>
        <taxon>Uroviricota</taxon>
        <taxon>Caudoviricetes</taxon>
        <taxon>Casjensviridae</taxon>
        <taxon>Broinstvirus</taxon>
        <taxon>Broinstvirus pCB2051A</taxon>
    </lineage>
</organism>
<dbReference type="RefSeq" id="YP_007674900.1">
    <property type="nucleotide sequence ID" value="NC_020853.1"/>
</dbReference>
<protein>
    <submittedName>
        <fullName evidence="1">Uncharacterized protein</fullName>
    </submittedName>
</protein>
<proteinExistence type="predicted"/>
<gene>
    <name evidence="1" type="ORF">LOKG_00003</name>
</gene>
<keyword evidence="2" id="KW-1185">Reference proteome</keyword>